<comment type="catalytic activity">
    <reaction evidence="9">
        <text>4-CDP-2-C-methyl-D-erythritol + ATP = 4-CDP-2-C-methyl-D-erythritol 2-phosphate + ADP + H(+)</text>
        <dbReference type="Rhea" id="RHEA:18437"/>
        <dbReference type="ChEBI" id="CHEBI:15378"/>
        <dbReference type="ChEBI" id="CHEBI:30616"/>
        <dbReference type="ChEBI" id="CHEBI:57823"/>
        <dbReference type="ChEBI" id="CHEBI:57919"/>
        <dbReference type="ChEBI" id="CHEBI:456216"/>
        <dbReference type="EC" id="2.7.1.148"/>
    </reaction>
</comment>
<dbReference type="GO" id="GO:0016114">
    <property type="term" value="P:terpenoid biosynthetic process"/>
    <property type="evidence" value="ECO:0007669"/>
    <property type="project" value="UniProtKB-UniRule"/>
</dbReference>
<dbReference type="PIRSF" id="PIRSF010376">
    <property type="entry name" value="IspE"/>
    <property type="match status" value="1"/>
</dbReference>
<keyword evidence="13" id="KW-1185">Reference proteome</keyword>
<evidence type="ECO:0000256" key="6">
    <source>
        <dbReference type="ARBA" id="ARBA00022777"/>
    </source>
</evidence>
<evidence type="ECO:0000256" key="9">
    <source>
        <dbReference type="HAMAP-Rule" id="MF_00061"/>
    </source>
</evidence>
<keyword evidence="7 9" id="KW-0067">ATP-binding</keyword>
<dbReference type="Pfam" id="PF08544">
    <property type="entry name" value="GHMP_kinases_C"/>
    <property type="match status" value="1"/>
</dbReference>
<evidence type="ECO:0000256" key="3">
    <source>
        <dbReference type="ARBA" id="ARBA00017473"/>
    </source>
</evidence>
<comment type="pathway">
    <text evidence="9">Isoprenoid biosynthesis; isopentenyl diphosphate biosynthesis via DXP pathway; isopentenyl diphosphate from 1-deoxy-D-xylulose 5-phosphate: step 3/6.</text>
</comment>
<comment type="caution">
    <text evidence="12">The sequence shown here is derived from an EMBL/GenBank/DDBJ whole genome shotgun (WGS) entry which is preliminary data.</text>
</comment>
<evidence type="ECO:0000256" key="8">
    <source>
        <dbReference type="ARBA" id="ARBA00032554"/>
    </source>
</evidence>
<dbReference type="PANTHER" id="PTHR43527:SF2">
    <property type="entry name" value="4-DIPHOSPHOCYTIDYL-2-C-METHYL-D-ERYTHRITOL KINASE, CHLOROPLASTIC"/>
    <property type="match status" value="1"/>
</dbReference>
<dbReference type="HAMAP" id="MF_00061">
    <property type="entry name" value="IspE"/>
    <property type="match status" value="1"/>
</dbReference>
<evidence type="ECO:0000313" key="12">
    <source>
        <dbReference type="EMBL" id="KRN65862.1"/>
    </source>
</evidence>
<keyword evidence="6 9" id="KW-0418">Kinase</keyword>
<dbReference type="PATRIC" id="fig|319652.3.peg.1722"/>
<evidence type="ECO:0000256" key="4">
    <source>
        <dbReference type="ARBA" id="ARBA00022679"/>
    </source>
</evidence>
<feature type="active site" evidence="9">
    <location>
        <position position="137"/>
    </location>
</feature>
<dbReference type="Pfam" id="PF00288">
    <property type="entry name" value="GHMP_kinases_N"/>
    <property type="match status" value="1"/>
</dbReference>
<evidence type="ECO:0000256" key="7">
    <source>
        <dbReference type="ARBA" id="ARBA00022840"/>
    </source>
</evidence>
<dbReference type="Gene3D" id="3.30.230.10">
    <property type="match status" value="1"/>
</dbReference>
<dbReference type="UniPathway" id="UPA00056">
    <property type="reaction ID" value="UER00094"/>
</dbReference>
<dbReference type="InterPro" id="IPR036554">
    <property type="entry name" value="GHMP_kinase_C_sf"/>
</dbReference>
<organism evidence="12 13">
    <name type="scientific">Pediococcus cellicola</name>
    <dbReference type="NCBI Taxonomy" id="319652"/>
    <lineage>
        <taxon>Bacteria</taxon>
        <taxon>Bacillati</taxon>
        <taxon>Bacillota</taxon>
        <taxon>Bacilli</taxon>
        <taxon>Lactobacillales</taxon>
        <taxon>Lactobacillaceae</taxon>
        <taxon>Pediococcus</taxon>
    </lineage>
</organism>
<feature type="domain" description="GHMP kinase N-terminal" evidence="10">
    <location>
        <begin position="67"/>
        <end position="144"/>
    </location>
</feature>
<dbReference type="SUPFAM" id="SSF54211">
    <property type="entry name" value="Ribosomal protein S5 domain 2-like"/>
    <property type="match status" value="1"/>
</dbReference>
<evidence type="ECO:0000259" key="11">
    <source>
        <dbReference type="Pfam" id="PF08544"/>
    </source>
</evidence>
<dbReference type="OrthoDB" id="9809438at2"/>
<dbReference type="GO" id="GO:0050515">
    <property type="term" value="F:4-(cytidine 5'-diphospho)-2-C-methyl-D-erythritol kinase activity"/>
    <property type="evidence" value="ECO:0007669"/>
    <property type="project" value="UniProtKB-UniRule"/>
</dbReference>
<dbReference type="RefSeq" id="WP_057751493.1">
    <property type="nucleotide sequence ID" value="NZ_BJVH01000009.1"/>
</dbReference>
<accession>A0A0R2IR08</accession>
<keyword evidence="5 9" id="KW-0547">Nucleotide-binding</keyword>
<dbReference type="SUPFAM" id="SSF55060">
    <property type="entry name" value="GHMP Kinase, C-terminal domain"/>
    <property type="match status" value="1"/>
</dbReference>
<dbReference type="AlphaFoldDB" id="A0A0R2IR08"/>
<comment type="function">
    <text evidence="9">Catalyzes the phosphorylation of the position 2 hydroxy group of 4-diphosphocytidyl-2C-methyl-D-erythritol.</text>
</comment>
<reference evidence="12 13" key="1">
    <citation type="journal article" date="2015" name="Genome Announc.">
        <title>Expanding the biotechnology potential of lactobacilli through comparative genomics of 213 strains and associated genera.</title>
        <authorList>
            <person name="Sun Z."/>
            <person name="Harris H.M."/>
            <person name="McCann A."/>
            <person name="Guo C."/>
            <person name="Argimon S."/>
            <person name="Zhang W."/>
            <person name="Yang X."/>
            <person name="Jeffery I.B."/>
            <person name="Cooney J.C."/>
            <person name="Kagawa T.F."/>
            <person name="Liu W."/>
            <person name="Song Y."/>
            <person name="Salvetti E."/>
            <person name="Wrobel A."/>
            <person name="Rasinkangas P."/>
            <person name="Parkhill J."/>
            <person name="Rea M.C."/>
            <person name="O'Sullivan O."/>
            <person name="Ritari J."/>
            <person name="Douillard F.P."/>
            <person name="Paul Ross R."/>
            <person name="Yang R."/>
            <person name="Briner A.E."/>
            <person name="Felis G.E."/>
            <person name="de Vos W.M."/>
            <person name="Barrangou R."/>
            <person name="Klaenhammer T.R."/>
            <person name="Caufield P.W."/>
            <person name="Cui Y."/>
            <person name="Zhang H."/>
            <person name="O'Toole P.W."/>
        </authorList>
    </citation>
    <scope>NUCLEOTIDE SEQUENCE [LARGE SCALE GENOMIC DNA]</scope>
    <source>
        <strain evidence="12 13">DSM 17757</strain>
    </source>
</reference>
<keyword evidence="4 9" id="KW-0808">Transferase</keyword>
<dbReference type="InterPro" id="IPR020568">
    <property type="entry name" value="Ribosomal_Su5_D2-typ_SF"/>
</dbReference>
<sequence length="284" mass="31572">METTEKAPAKLNLFLDTPYNHADGLQEWNMVMTSVDLADYVKIETRPGKRAISVHTDTGFLPNDSRNLAYQAAKLLQQEFHVQAGAKIRIQKNIPVAAGMGGGSSDAAAVLRGLNNLWNLQIPQVTLAELGLRIDSDVPYCVYSQTAYVYGKGEKIRLLRQLPAMYFVIAKPKLSVSTPKILRQIDHQQLHHLEIDGMLTAIQKNDFTAICENVGNVLEPLTGQMHPQILQLKERMLRYGADAAQMSGTGPTVFGICHKESRAQHLVNSLKGFCHEVYLVRPLN</sequence>
<comment type="similarity">
    <text evidence="1 9">Belongs to the GHMP kinase family. IspE subfamily.</text>
</comment>
<evidence type="ECO:0000259" key="10">
    <source>
        <dbReference type="Pfam" id="PF00288"/>
    </source>
</evidence>
<name>A0A0R2IR08_9LACO</name>
<dbReference type="PANTHER" id="PTHR43527">
    <property type="entry name" value="4-DIPHOSPHOCYTIDYL-2-C-METHYL-D-ERYTHRITOL KINASE, CHLOROPLASTIC"/>
    <property type="match status" value="1"/>
</dbReference>
<dbReference type="InterPro" id="IPR013750">
    <property type="entry name" value="GHMP_kinase_C_dom"/>
</dbReference>
<evidence type="ECO:0000256" key="1">
    <source>
        <dbReference type="ARBA" id="ARBA00009684"/>
    </source>
</evidence>
<dbReference type="Gene3D" id="3.30.70.890">
    <property type="entry name" value="GHMP kinase, C-terminal domain"/>
    <property type="match status" value="1"/>
</dbReference>
<dbReference type="InterPro" id="IPR014721">
    <property type="entry name" value="Ribsml_uS5_D2-typ_fold_subgr"/>
</dbReference>
<evidence type="ECO:0000313" key="13">
    <source>
        <dbReference type="Proteomes" id="UP000051568"/>
    </source>
</evidence>
<dbReference type="STRING" id="319652.IV80_GL001701"/>
<dbReference type="NCBIfam" id="TIGR00154">
    <property type="entry name" value="ispE"/>
    <property type="match status" value="1"/>
</dbReference>
<evidence type="ECO:0000256" key="2">
    <source>
        <dbReference type="ARBA" id="ARBA00012052"/>
    </source>
</evidence>
<protein>
    <recommendedName>
        <fullName evidence="3 9">4-diphosphocytidyl-2-C-methyl-D-erythritol kinase</fullName>
        <shortName evidence="9">CMK</shortName>
        <ecNumber evidence="2 9">2.7.1.148</ecNumber>
    </recommendedName>
    <alternativeName>
        <fullName evidence="8 9">4-(cytidine-5'-diphospho)-2-C-methyl-D-erythritol kinase</fullName>
    </alternativeName>
</protein>
<dbReference type="InterPro" id="IPR004424">
    <property type="entry name" value="IspE"/>
</dbReference>
<gene>
    <name evidence="9" type="primary">ispE</name>
    <name evidence="12" type="ORF">IV80_GL001701</name>
</gene>
<keyword evidence="9" id="KW-0414">Isoprene biosynthesis</keyword>
<feature type="binding site" evidence="9">
    <location>
        <begin position="95"/>
        <end position="105"/>
    </location>
    <ligand>
        <name>ATP</name>
        <dbReference type="ChEBI" id="CHEBI:30616"/>
    </ligand>
</feature>
<proteinExistence type="inferred from homology"/>
<dbReference type="InterPro" id="IPR006204">
    <property type="entry name" value="GHMP_kinase_N_dom"/>
</dbReference>
<dbReference type="Proteomes" id="UP000051568">
    <property type="component" value="Unassembled WGS sequence"/>
</dbReference>
<evidence type="ECO:0000256" key="5">
    <source>
        <dbReference type="ARBA" id="ARBA00022741"/>
    </source>
</evidence>
<dbReference type="GO" id="GO:0005524">
    <property type="term" value="F:ATP binding"/>
    <property type="evidence" value="ECO:0007669"/>
    <property type="project" value="UniProtKB-UniRule"/>
</dbReference>
<dbReference type="GO" id="GO:0019288">
    <property type="term" value="P:isopentenyl diphosphate biosynthetic process, methylerythritol 4-phosphate pathway"/>
    <property type="evidence" value="ECO:0007669"/>
    <property type="project" value="UniProtKB-UniRule"/>
</dbReference>
<dbReference type="EMBL" id="JQBR01000007">
    <property type="protein sequence ID" value="KRN65862.1"/>
    <property type="molecule type" value="Genomic_DNA"/>
</dbReference>
<feature type="active site" evidence="9">
    <location>
        <position position="10"/>
    </location>
</feature>
<feature type="domain" description="GHMP kinase C-terminal" evidence="11">
    <location>
        <begin position="198"/>
        <end position="273"/>
    </location>
</feature>
<dbReference type="EC" id="2.7.1.148" evidence="2 9"/>